<protein>
    <submittedName>
        <fullName evidence="2">Uncharacterized protein</fullName>
    </submittedName>
</protein>
<accession>A0ABR3CGI1</accession>
<dbReference type="GeneID" id="92009564"/>
<name>A0ABR3CGI1_9PEZI</name>
<dbReference type="RefSeq" id="XP_066632768.1">
    <property type="nucleotide sequence ID" value="XM_066776926.1"/>
</dbReference>
<feature type="compositionally biased region" description="Acidic residues" evidence="1">
    <location>
        <begin position="187"/>
        <end position="204"/>
    </location>
</feature>
<feature type="region of interest" description="Disordered" evidence="1">
    <location>
        <begin position="57"/>
        <end position="92"/>
    </location>
</feature>
<dbReference type="Proteomes" id="UP001430584">
    <property type="component" value="Unassembled WGS sequence"/>
</dbReference>
<comment type="caution">
    <text evidence="2">The sequence shown here is derived from an EMBL/GenBank/DDBJ whole genome shotgun (WGS) entry which is preliminary data.</text>
</comment>
<feature type="compositionally biased region" description="Polar residues" evidence="1">
    <location>
        <begin position="239"/>
        <end position="250"/>
    </location>
</feature>
<feature type="region of interest" description="Disordered" evidence="1">
    <location>
        <begin position="299"/>
        <end position="318"/>
    </location>
</feature>
<evidence type="ECO:0000313" key="2">
    <source>
        <dbReference type="EMBL" id="KAL0259739.1"/>
    </source>
</evidence>
<sequence>MANPDGCRDHDRDVQIMKATLRNLLLPPKVDLAGIAQDLETDIDSARDEVNGILRRFTDGDERIQIGRADSSPSSSEENSHASAPVDTVKKEHHVDSLLMQTLGEKCDDAIDDALPAAATSHAHVSSPSVVPPPPADGNNSELPLAGSPDRSTAAPAPAPAPALPALVVPFEPPCDPCLESQHPEGEEIEDVDDESDWFYEDDDDHYHGNDGEKRTHVSDNSDDEKPPAKRTKKDDKQTTSGSPMTSSSKLHARLLLAADEAMVAKKEKEADAAAAAAAKEAAALDDTERTVNTALADRLNAADEPADKPAEEPSSGV</sequence>
<organism evidence="2 3">
    <name type="scientific">Diplodia seriata</name>
    <dbReference type="NCBI Taxonomy" id="420778"/>
    <lineage>
        <taxon>Eukaryota</taxon>
        <taxon>Fungi</taxon>
        <taxon>Dikarya</taxon>
        <taxon>Ascomycota</taxon>
        <taxon>Pezizomycotina</taxon>
        <taxon>Dothideomycetes</taxon>
        <taxon>Dothideomycetes incertae sedis</taxon>
        <taxon>Botryosphaeriales</taxon>
        <taxon>Botryosphaeriaceae</taxon>
        <taxon>Diplodia</taxon>
    </lineage>
</organism>
<keyword evidence="3" id="KW-1185">Reference proteome</keyword>
<evidence type="ECO:0000256" key="1">
    <source>
        <dbReference type="SAM" id="MobiDB-lite"/>
    </source>
</evidence>
<evidence type="ECO:0000313" key="3">
    <source>
        <dbReference type="Proteomes" id="UP001430584"/>
    </source>
</evidence>
<feature type="region of interest" description="Disordered" evidence="1">
    <location>
        <begin position="118"/>
        <end position="253"/>
    </location>
</feature>
<feature type="compositionally biased region" description="Low complexity" evidence="1">
    <location>
        <begin position="118"/>
        <end position="129"/>
    </location>
</feature>
<feature type="compositionally biased region" description="Low complexity" evidence="1">
    <location>
        <begin position="71"/>
        <end position="85"/>
    </location>
</feature>
<proteinExistence type="predicted"/>
<dbReference type="EMBL" id="JAJVCZ030000005">
    <property type="protein sequence ID" value="KAL0259739.1"/>
    <property type="molecule type" value="Genomic_DNA"/>
</dbReference>
<feature type="compositionally biased region" description="Basic and acidic residues" evidence="1">
    <location>
        <begin position="205"/>
        <end position="238"/>
    </location>
</feature>
<gene>
    <name evidence="2" type="ORF">SLS55_005479</name>
</gene>
<reference evidence="2 3" key="1">
    <citation type="submission" date="2024-02" db="EMBL/GenBank/DDBJ databases">
        <title>De novo assembly and annotation of 12 fungi associated with fruit tree decline syndrome in Ontario, Canada.</title>
        <authorList>
            <person name="Sulman M."/>
            <person name="Ellouze W."/>
            <person name="Ilyukhin E."/>
        </authorList>
    </citation>
    <scope>NUCLEOTIDE SEQUENCE [LARGE SCALE GENOMIC DNA]</scope>
    <source>
        <strain evidence="2 3">FDS-637</strain>
    </source>
</reference>